<sequence>MKAFLSKCQYLKIIFITLTLNFLQSEVALAEVEDLPELKVYSQHAELFGLKINDLSQADFEKQLDAMGLRSYPSFRKGIASYSLGEEGILGVRALTVIYNKSKFVEKISLAGVVKDNEKRKALGNLLINKYGIPTVGFVNQGFGRAQWLFADGTLIELHNTTFDVSVAYVDRSPKIHSLSGQIDVESLQRKNRISR</sequence>
<name>A0ABT4JV97_9GAMM</name>
<keyword evidence="1" id="KW-0808">Transferase</keyword>
<gene>
    <name evidence="1" type="ORF">O1D97_11035</name>
</gene>
<organism evidence="1 2">
    <name type="scientific">Marinomonas phaeophyticola</name>
    <dbReference type="NCBI Taxonomy" id="3004091"/>
    <lineage>
        <taxon>Bacteria</taxon>
        <taxon>Pseudomonadati</taxon>
        <taxon>Pseudomonadota</taxon>
        <taxon>Gammaproteobacteria</taxon>
        <taxon>Oceanospirillales</taxon>
        <taxon>Oceanospirillaceae</taxon>
        <taxon>Marinomonas</taxon>
    </lineage>
</organism>
<protein>
    <submittedName>
        <fullName evidence="1">Uridine kinase</fullName>
    </submittedName>
</protein>
<reference evidence="1" key="1">
    <citation type="submission" date="2022-12" db="EMBL/GenBank/DDBJ databases">
        <title>Marinomonas 15G1-11 sp. nov, isolated from marine algae.</title>
        <authorList>
            <person name="Butt M."/>
            <person name="Choi D.G."/>
            <person name="Kim J.M."/>
            <person name="Lee J.K."/>
            <person name="Baek J.H."/>
            <person name="Jeon C.O."/>
        </authorList>
    </citation>
    <scope>NUCLEOTIDE SEQUENCE</scope>
    <source>
        <strain evidence="1">15G1-11</strain>
    </source>
</reference>
<accession>A0ABT4JV97</accession>
<evidence type="ECO:0000313" key="1">
    <source>
        <dbReference type="EMBL" id="MCZ2722160.1"/>
    </source>
</evidence>
<keyword evidence="2" id="KW-1185">Reference proteome</keyword>
<proteinExistence type="predicted"/>
<evidence type="ECO:0000313" key="2">
    <source>
        <dbReference type="Proteomes" id="UP001149719"/>
    </source>
</evidence>
<keyword evidence="1" id="KW-0418">Kinase</keyword>
<dbReference type="GO" id="GO:0016301">
    <property type="term" value="F:kinase activity"/>
    <property type="evidence" value="ECO:0007669"/>
    <property type="project" value="UniProtKB-KW"/>
</dbReference>
<comment type="caution">
    <text evidence="1">The sequence shown here is derived from an EMBL/GenBank/DDBJ whole genome shotgun (WGS) entry which is preliminary data.</text>
</comment>
<dbReference type="EMBL" id="JAPUBN010000016">
    <property type="protein sequence ID" value="MCZ2722160.1"/>
    <property type="molecule type" value="Genomic_DNA"/>
</dbReference>
<dbReference type="Proteomes" id="UP001149719">
    <property type="component" value="Unassembled WGS sequence"/>
</dbReference>
<dbReference type="RefSeq" id="WP_269125571.1">
    <property type="nucleotide sequence ID" value="NZ_JAPUBN010000016.1"/>
</dbReference>